<keyword evidence="2" id="KW-1185">Reference proteome</keyword>
<dbReference type="EMBL" id="BAABBW010000005">
    <property type="protein sequence ID" value="GAA4178940.1"/>
    <property type="molecule type" value="Genomic_DNA"/>
</dbReference>
<organism evidence="1 2">
    <name type="scientific">Gryllotalpicola koreensis</name>
    <dbReference type="NCBI Taxonomy" id="993086"/>
    <lineage>
        <taxon>Bacteria</taxon>
        <taxon>Bacillati</taxon>
        <taxon>Actinomycetota</taxon>
        <taxon>Actinomycetes</taxon>
        <taxon>Micrococcales</taxon>
        <taxon>Microbacteriaceae</taxon>
        <taxon>Gryllotalpicola</taxon>
    </lineage>
</organism>
<evidence type="ECO:0000313" key="1">
    <source>
        <dbReference type="EMBL" id="GAA4178940.1"/>
    </source>
</evidence>
<dbReference type="Proteomes" id="UP001501079">
    <property type="component" value="Unassembled WGS sequence"/>
</dbReference>
<evidence type="ECO:0000313" key="2">
    <source>
        <dbReference type="Proteomes" id="UP001501079"/>
    </source>
</evidence>
<comment type="caution">
    <text evidence="1">The sequence shown here is derived from an EMBL/GenBank/DDBJ whole genome shotgun (WGS) entry which is preliminary data.</text>
</comment>
<protein>
    <recommendedName>
        <fullName evidence="3">CBM-cenC domain-containing protein</fullName>
    </recommendedName>
</protein>
<proteinExistence type="predicted"/>
<dbReference type="RefSeq" id="WP_344755936.1">
    <property type="nucleotide sequence ID" value="NZ_BAABBW010000005.1"/>
</dbReference>
<sequence length="580" mass="61228">MTPARIRTDEQITAQLVAGEGTYPLKLKGGTAKLDSSWSPYGQADLTIAMPDAETWAALDPRTDVAPRLQLHHQVDGAQRDYDLALRVRQLDYLGDVQISADTDECLLQDLTNVTAVVDVGARAHQGSLRGLVGEWLLPKIGATLEPGSADADVTTTTEVTNLLINGGVEGTDLSTFVASACTISRVSGIHTGPYSAFALGMQAPTSTSSQLRFTGDAASGTFQFGMQAGSTYTFRADLLPQSPSGSASSSDNLQVAIYYMNAAGSYVTVRGNRVSASGSWQESRVTAAIPVDARAAFVRVLFGYSGGTLGVDNMMLVEGDGLETSGQPLAFFDGNFPSDAHYSYTWSGAANASTATRDPLVDRDPESLAWMPGRSLWDLISPVVAAAGMRLFCDEQRRWRLIGSDYIEPGTVIVSRGVNLKSGTDSIDLADADGWFDAVVVAYIWTDAAGVQQTRYDVAGAPGSSRALYREETSPYPGPGLAAYVLKRQQAKGHQLSPTVVSDPSVQPYNPVVVIAPDTPLLTGLVSAVSFDLAGDEMTVTTAGLADTPVNAIVIGPDGHPIADIPAGHPIDTAEWSAL</sequence>
<dbReference type="Gene3D" id="2.60.120.260">
    <property type="entry name" value="Galactose-binding domain-like"/>
    <property type="match status" value="1"/>
</dbReference>
<evidence type="ECO:0008006" key="3">
    <source>
        <dbReference type="Google" id="ProtNLM"/>
    </source>
</evidence>
<accession>A0ABP8A6W8</accession>
<gene>
    <name evidence="1" type="ORF">GCM10022287_30340</name>
</gene>
<name>A0ABP8A6W8_9MICO</name>
<reference evidence="2" key="1">
    <citation type="journal article" date="2019" name="Int. J. Syst. Evol. Microbiol.">
        <title>The Global Catalogue of Microorganisms (GCM) 10K type strain sequencing project: providing services to taxonomists for standard genome sequencing and annotation.</title>
        <authorList>
            <consortium name="The Broad Institute Genomics Platform"/>
            <consortium name="The Broad Institute Genome Sequencing Center for Infectious Disease"/>
            <person name="Wu L."/>
            <person name="Ma J."/>
        </authorList>
    </citation>
    <scope>NUCLEOTIDE SEQUENCE [LARGE SCALE GENOMIC DNA]</scope>
    <source>
        <strain evidence="2">JCM 17591</strain>
    </source>
</reference>